<reference evidence="7 8" key="1">
    <citation type="journal article" date="2015" name="Genome Announc.">
        <title>Expanding the biotechnology potential of lactobacilli through comparative genomics of 213 strains and associated genera.</title>
        <authorList>
            <person name="Sun Z."/>
            <person name="Harris H.M."/>
            <person name="McCann A."/>
            <person name="Guo C."/>
            <person name="Argimon S."/>
            <person name="Zhang W."/>
            <person name="Yang X."/>
            <person name="Jeffery I.B."/>
            <person name="Cooney J.C."/>
            <person name="Kagawa T.F."/>
            <person name="Liu W."/>
            <person name="Song Y."/>
            <person name="Salvetti E."/>
            <person name="Wrobel A."/>
            <person name="Rasinkangas P."/>
            <person name="Parkhill J."/>
            <person name="Rea M.C."/>
            <person name="O'Sullivan O."/>
            <person name="Ritari J."/>
            <person name="Douillard F.P."/>
            <person name="Paul Ross R."/>
            <person name="Yang R."/>
            <person name="Briner A.E."/>
            <person name="Felis G.E."/>
            <person name="de Vos W.M."/>
            <person name="Barrangou R."/>
            <person name="Klaenhammer T.R."/>
            <person name="Caufield P.W."/>
            <person name="Cui Y."/>
            <person name="Zhang H."/>
            <person name="O'Toole P.W."/>
        </authorList>
    </citation>
    <scope>NUCLEOTIDE SEQUENCE [LARGE SCALE GENOMIC DNA]</scope>
    <source>
        <strain evidence="7 8">DSM 14421</strain>
    </source>
</reference>
<keyword evidence="4 7" id="KW-0378">Hydrolase</keyword>
<dbReference type="Gene3D" id="3.20.20.80">
    <property type="entry name" value="Glycosidases"/>
    <property type="match status" value="1"/>
</dbReference>
<dbReference type="CDD" id="cd11333">
    <property type="entry name" value="AmyAc_SI_OligoGlu_DGase"/>
    <property type="match status" value="1"/>
</dbReference>
<comment type="caution">
    <text evidence="7">The sequence shown here is derived from an EMBL/GenBank/DDBJ whole genome shotgun (WGS) entry which is preliminary data.</text>
</comment>
<keyword evidence="3" id="KW-0963">Cytoplasm</keyword>
<dbReference type="Gene3D" id="2.60.40.1180">
    <property type="entry name" value="Golgi alpha-mannosidase II"/>
    <property type="match status" value="1"/>
</dbReference>
<dbReference type="Pfam" id="PF00128">
    <property type="entry name" value="Alpha-amylase"/>
    <property type="match status" value="1"/>
</dbReference>
<dbReference type="GO" id="GO:0005737">
    <property type="term" value="C:cytoplasm"/>
    <property type="evidence" value="ECO:0007669"/>
    <property type="project" value="UniProtKB-SubCell"/>
</dbReference>
<sequence>MIKKWWENAVIYQVYPRSFQDSDGDGIGDLQGVIKRLPYIQKLGVDVIWLNPIYKSPDRDNGYDVSDYEDIQPVFGNMATFDQLLTEAHKRHIKLVMDLVVNHSSDQQKWFIESQKSKDNPYHDYYIWQDGEPGKLPNNWGSYFSGPAWTYSKKLGQYYMHLFAKEQPELNWQNSKMRQDVYKMMRWWLDKGIDGFRMDSISLLDKPDGYPDAPNPGHALYADAQPIVADGPRLENYLKEMNHEVLSKYDMVSIGEMIGSKVDDAKKYTGRGHHELDMIFQFEHVTLTPNKDKRLGKWNNIPVKLTDLKASLSKWQNGLNATGWNSLYWNNHDQPRAVSRFGNDSEQYHTLSAKMLALTLHLLKGTPYIYQGEELGMTNCHYTDISQYQDLESLNAFDELVNQEKIVSKETMLDYLANMSRDNARTPMQWDTSKNAGFSTGRPWMTVNPNYSQINAANQVNDPNSVFAFYQKLIQLRHTFDLIVYGNYHELDPDDKDIFAYTRNYEGQKMLIISNFTAKTVSRDYDQAHASKLVISNYADDQGTEIRPYESKAYLFK</sequence>
<dbReference type="STRING" id="1423739.FC85_GL000824"/>
<dbReference type="GO" id="GO:0004556">
    <property type="term" value="F:alpha-amylase activity"/>
    <property type="evidence" value="ECO:0007669"/>
    <property type="project" value="TreeGrafter"/>
</dbReference>
<proteinExistence type="inferred from homology"/>
<evidence type="ECO:0000256" key="5">
    <source>
        <dbReference type="ARBA" id="ARBA00023295"/>
    </source>
</evidence>
<gene>
    <name evidence="7" type="ORF">FC85_GL000824</name>
</gene>
<evidence type="ECO:0000313" key="8">
    <source>
        <dbReference type="Proteomes" id="UP000052013"/>
    </source>
</evidence>
<evidence type="ECO:0000256" key="2">
    <source>
        <dbReference type="ARBA" id="ARBA00008061"/>
    </source>
</evidence>
<dbReference type="AlphaFoldDB" id="A0A0R1SG25"/>
<comment type="subcellular location">
    <subcellularLocation>
        <location evidence="1">Cytoplasm</location>
    </subcellularLocation>
</comment>
<dbReference type="InterPro" id="IPR006047">
    <property type="entry name" value="GH13_cat_dom"/>
</dbReference>
<organism evidence="7 8">
    <name type="scientific">Lentilactobacillus diolivorans DSM 14421</name>
    <dbReference type="NCBI Taxonomy" id="1423739"/>
    <lineage>
        <taxon>Bacteria</taxon>
        <taxon>Bacillati</taxon>
        <taxon>Bacillota</taxon>
        <taxon>Bacilli</taxon>
        <taxon>Lactobacillales</taxon>
        <taxon>Lactobacillaceae</taxon>
        <taxon>Lentilactobacillus</taxon>
    </lineage>
</organism>
<dbReference type="SMART" id="SM00642">
    <property type="entry name" value="Aamy"/>
    <property type="match status" value="1"/>
</dbReference>
<dbReference type="EMBL" id="AZEY01000080">
    <property type="protein sequence ID" value="KRL64771.1"/>
    <property type="molecule type" value="Genomic_DNA"/>
</dbReference>
<keyword evidence="5" id="KW-0326">Glycosidase</keyword>
<feature type="domain" description="Glycosyl hydrolase family 13 catalytic" evidence="6">
    <location>
        <begin position="13"/>
        <end position="425"/>
    </location>
</feature>
<dbReference type="PATRIC" id="fig|1423739.3.peg.860"/>
<dbReference type="PANTHER" id="PTHR10357:SF184">
    <property type="entry name" value="OLIGO-1,6-GLUCOSIDASE 1"/>
    <property type="match status" value="1"/>
</dbReference>
<dbReference type="InterPro" id="IPR045857">
    <property type="entry name" value="O16G_dom_2"/>
</dbReference>
<dbReference type="Gene3D" id="3.90.400.10">
    <property type="entry name" value="Oligo-1,6-glucosidase, Domain 2"/>
    <property type="match status" value="1"/>
</dbReference>
<evidence type="ECO:0000259" key="6">
    <source>
        <dbReference type="SMART" id="SM00642"/>
    </source>
</evidence>
<dbReference type="InterPro" id="IPR013780">
    <property type="entry name" value="Glyco_hydro_b"/>
</dbReference>
<dbReference type="Proteomes" id="UP000052013">
    <property type="component" value="Unassembled WGS sequence"/>
</dbReference>
<dbReference type="SUPFAM" id="SSF51011">
    <property type="entry name" value="Glycosyl hydrolase domain"/>
    <property type="match status" value="1"/>
</dbReference>
<dbReference type="FunFam" id="3.90.400.10:FF:000002">
    <property type="entry name" value="Sucrose isomerase"/>
    <property type="match status" value="1"/>
</dbReference>
<dbReference type="SUPFAM" id="SSF51445">
    <property type="entry name" value="(Trans)glycosidases"/>
    <property type="match status" value="1"/>
</dbReference>
<protein>
    <submittedName>
        <fullName evidence="7">Trehalose-6-phosphate hydrolase</fullName>
    </submittedName>
</protein>
<evidence type="ECO:0000256" key="1">
    <source>
        <dbReference type="ARBA" id="ARBA00004496"/>
    </source>
</evidence>
<dbReference type="FunFam" id="3.20.20.80:FF:000014">
    <property type="entry name" value="Alpha,alpha-phosphotrehalase"/>
    <property type="match status" value="1"/>
</dbReference>
<dbReference type="RefSeq" id="WP_057865278.1">
    <property type="nucleotide sequence ID" value="NZ_AZEY01000080.1"/>
</dbReference>
<dbReference type="GO" id="GO:0009313">
    <property type="term" value="P:oligosaccharide catabolic process"/>
    <property type="evidence" value="ECO:0007669"/>
    <property type="project" value="TreeGrafter"/>
</dbReference>
<dbReference type="FunFam" id="2.60.40.1180:FF:000007">
    <property type="entry name" value="Sucrose isomerase"/>
    <property type="match status" value="1"/>
</dbReference>
<name>A0A0R1SG25_9LACO</name>
<evidence type="ECO:0000313" key="7">
    <source>
        <dbReference type="EMBL" id="KRL64771.1"/>
    </source>
</evidence>
<accession>A0A0R1SG25</accession>
<evidence type="ECO:0000256" key="3">
    <source>
        <dbReference type="ARBA" id="ARBA00022490"/>
    </source>
</evidence>
<dbReference type="InterPro" id="IPR017853">
    <property type="entry name" value="GH"/>
</dbReference>
<dbReference type="NCBIfam" id="NF008183">
    <property type="entry name" value="PRK10933.1"/>
    <property type="match status" value="1"/>
</dbReference>
<comment type="similarity">
    <text evidence="2">Belongs to the glycosyl hydrolase 13 family.</text>
</comment>
<evidence type="ECO:0000256" key="4">
    <source>
        <dbReference type="ARBA" id="ARBA00022801"/>
    </source>
</evidence>
<dbReference type="PANTHER" id="PTHR10357">
    <property type="entry name" value="ALPHA-AMYLASE FAMILY MEMBER"/>
    <property type="match status" value="1"/>
</dbReference>